<dbReference type="GO" id="GO:0016787">
    <property type="term" value="F:hydrolase activity"/>
    <property type="evidence" value="ECO:0007669"/>
    <property type="project" value="UniProtKB-KW"/>
</dbReference>
<keyword evidence="5" id="KW-0119">Carbohydrate metabolism</keyword>
<dbReference type="InterPro" id="IPR006879">
    <property type="entry name" value="YdjC-like"/>
</dbReference>
<dbReference type="SUPFAM" id="SSF88713">
    <property type="entry name" value="Glycoside hydrolase/deacetylase"/>
    <property type="match status" value="1"/>
</dbReference>
<evidence type="ECO:0008006" key="8">
    <source>
        <dbReference type="Google" id="ProtNLM"/>
    </source>
</evidence>
<keyword evidence="2" id="KW-0479">Metal-binding</keyword>
<keyword evidence="3" id="KW-0378">Hydrolase</keyword>
<dbReference type="Gene3D" id="3.20.20.370">
    <property type="entry name" value="Glycoside hydrolase/deacetylase"/>
    <property type="match status" value="1"/>
</dbReference>
<dbReference type="KEGG" id="pstu:UIB01_20320"/>
<name>A0A023WX88_STUST</name>
<evidence type="ECO:0000256" key="5">
    <source>
        <dbReference type="ARBA" id="ARBA00023277"/>
    </source>
</evidence>
<dbReference type="InterPro" id="IPR011330">
    <property type="entry name" value="Glyco_hydro/deAcase_b/a-brl"/>
</dbReference>
<dbReference type="GO" id="GO:0019213">
    <property type="term" value="F:deacetylase activity"/>
    <property type="evidence" value="ECO:0007669"/>
    <property type="project" value="TreeGrafter"/>
</dbReference>
<evidence type="ECO:0000256" key="1">
    <source>
        <dbReference type="ARBA" id="ARBA00001946"/>
    </source>
</evidence>
<dbReference type="OrthoDB" id="9774177at2"/>
<dbReference type="AlphaFoldDB" id="A0A023WX88"/>
<sequence>MPSRVIINADDFGLSSSNNRVIVAAFNQGLISSATLMANTPGFDQACQLIHAERLHGRVGLHLNLTHGRPLSQPIARQREFCSPVGEFDLSISRYRFSLSQQARQAVRQEIQAQWQRCLDQGIRPSHLDSHQHVHNLWPVGEELARFAAERGVPLRPARNLGHNISLPKRLFKRLLNDRLRQLAGRTADFACTPYDLTNTPLPACGTLEVIAHPTQLADGFGDEYLAADVRLDELLRRSFPDIQRIAYSEL</sequence>
<accession>A0A023WX88</accession>
<comment type="cofactor">
    <cofactor evidence="1">
        <name>Mg(2+)</name>
        <dbReference type="ChEBI" id="CHEBI:18420"/>
    </cofactor>
</comment>
<dbReference type="EMBL" id="CP007509">
    <property type="protein sequence ID" value="AHY44693.1"/>
    <property type="molecule type" value="Genomic_DNA"/>
</dbReference>
<reference evidence="6 7" key="1">
    <citation type="submission" date="2014-03" db="EMBL/GenBank/DDBJ databases">
        <title>Complete genome sequence of Pseudomonas stutzeri 19SMN4.</title>
        <authorList>
            <person name="Brunet-Galmes I."/>
            <person name="Nogales B."/>
            <person name="Busquets A."/>
            <person name="Pena A."/>
            <person name="Gomila M."/>
            <person name="Garcia-Valdes E."/>
            <person name="Lalucat J."/>
            <person name="Bennasar A."/>
            <person name="Bosch R."/>
        </authorList>
    </citation>
    <scope>NUCLEOTIDE SEQUENCE [LARGE SCALE GENOMIC DNA]</scope>
    <source>
        <strain evidence="6 7">19SMN4</strain>
    </source>
</reference>
<evidence type="ECO:0000256" key="3">
    <source>
        <dbReference type="ARBA" id="ARBA00022801"/>
    </source>
</evidence>
<dbReference type="PANTHER" id="PTHR31609:SF1">
    <property type="entry name" value="CARBOHYDRATE DEACETYLASE"/>
    <property type="match status" value="1"/>
</dbReference>
<gene>
    <name evidence="6" type="ORF">UIB01_20320</name>
</gene>
<dbReference type="PANTHER" id="PTHR31609">
    <property type="entry name" value="YDJC DEACETYLASE FAMILY MEMBER"/>
    <property type="match status" value="1"/>
</dbReference>
<dbReference type="Proteomes" id="UP000025238">
    <property type="component" value="Chromosome"/>
</dbReference>
<evidence type="ECO:0000256" key="4">
    <source>
        <dbReference type="ARBA" id="ARBA00022842"/>
    </source>
</evidence>
<organism evidence="6 7">
    <name type="scientific">Stutzerimonas stutzeri</name>
    <name type="common">Pseudomonas stutzeri</name>
    <dbReference type="NCBI Taxonomy" id="316"/>
    <lineage>
        <taxon>Bacteria</taxon>
        <taxon>Pseudomonadati</taxon>
        <taxon>Pseudomonadota</taxon>
        <taxon>Gammaproteobacteria</taxon>
        <taxon>Pseudomonadales</taxon>
        <taxon>Pseudomonadaceae</taxon>
        <taxon>Stutzerimonas</taxon>
    </lineage>
</organism>
<keyword evidence="4" id="KW-0460">Magnesium</keyword>
<proteinExistence type="predicted"/>
<dbReference type="Pfam" id="PF04794">
    <property type="entry name" value="YdjC"/>
    <property type="match status" value="1"/>
</dbReference>
<evidence type="ECO:0000313" key="7">
    <source>
        <dbReference type="Proteomes" id="UP000025238"/>
    </source>
</evidence>
<protein>
    <recommendedName>
        <fullName evidence="8">ChbG/HpnK family deacetylase</fullName>
    </recommendedName>
</protein>
<dbReference type="PATRIC" id="fig|316.97.peg.4063"/>
<dbReference type="GO" id="GO:0046872">
    <property type="term" value="F:metal ion binding"/>
    <property type="evidence" value="ECO:0007669"/>
    <property type="project" value="UniProtKB-KW"/>
</dbReference>
<evidence type="ECO:0000256" key="2">
    <source>
        <dbReference type="ARBA" id="ARBA00022723"/>
    </source>
</evidence>
<evidence type="ECO:0000313" key="6">
    <source>
        <dbReference type="EMBL" id="AHY44693.1"/>
    </source>
</evidence>
<dbReference type="GO" id="GO:0005975">
    <property type="term" value="P:carbohydrate metabolic process"/>
    <property type="evidence" value="ECO:0007669"/>
    <property type="project" value="InterPro"/>
</dbReference>